<evidence type="ECO:0000313" key="2">
    <source>
        <dbReference type="Proteomes" id="UP000192775"/>
    </source>
</evidence>
<dbReference type="Gene3D" id="1.10.620.20">
    <property type="entry name" value="Ribonucleotide Reductase, subunit A"/>
    <property type="match status" value="1"/>
</dbReference>
<dbReference type="KEGG" id="cphy:B5808_07470"/>
<name>A0A1X9LPL1_9MICO</name>
<evidence type="ECO:0000313" key="1">
    <source>
        <dbReference type="EMBL" id="ARJ05059.1"/>
    </source>
</evidence>
<proteinExistence type="predicted"/>
<dbReference type="EMBL" id="CP020715">
    <property type="protein sequence ID" value="ARJ05059.1"/>
    <property type="molecule type" value="Genomic_DNA"/>
</dbReference>
<reference evidence="1 2" key="1">
    <citation type="submission" date="2017-04" db="EMBL/GenBank/DDBJ databases">
        <authorList>
            <person name="Afonso C.L."/>
            <person name="Miller P.J."/>
            <person name="Scott M.A."/>
            <person name="Spackman E."/>
            <person name="Goraichik I."/>
            <person name="Dimitrov K.M."/>
            <person name="Suarez D.L."/>
            <person name="Swayne D.E."/>
        </authorList>
    </citation>
    <scope>NUCLEOTIDE SEQUENCE [LARGE SCALE GENOMIC DNA]</scope>
    <source>
        <strain evidence="2">XA(T)</strain>
    </source>
</reference>
<protein>
    <submittedName>
        <fullName evidence="1">Uncharacterized protein</fullName>
    </submittedName>
</protein>
<dbReference type="STRING" id="1619308.B5808_07470"/>
<keyword evidence="2" id="KW-1185">Reference proteome</keyword>
<gene>
    <name evidence="1" type="ORF">B5808_07470</name>
</gene>
<dbReference type="Proteomes" id="UP000192775">
    <property type="component" value="Chromosome"/>
</dbReference>
<dbReference type="InterPro" id="IPR012348">
    <property type="entry name" value="RNR-like"/>
</dbReference>
<dbReference type="AlphaFoldDB" id="A0A1X9LPL1"/>
<accession>A0A1X9LPL1</accession>
<organism evidence="1 2">
    <name type="scientific">Cnuibacter physcomitrellae</name>
    <dbReference type="NCBI Taxonomy" id="1619308"/>
    <lineage>
        <taxon>Bacteria</taxon>
        <taxon>Bacillati</taxon>
        <taxon>Actinomycetota</taxon>
        <taxon>Actinomycetes</taxon>
        <taxon>Micrococcales</taxon>
        <taxon>Microbacteriaceae</taxon>
        <taxon>Cnuibacter</taxon>
    </lineage>
</organism>
<dbReference type="GO" id="GO:0016491">
    <property type="term" value="F:oxidoreductase activity"/>
    <property type="evidence" value="ECO:0007669"/>
    <property type="project" value="InterPro"/>
</dbReference>
<sequence length="291" mass="31795">MDADGDFDVREFARTAVGTHRPSIDLTAFEQRALLPRTVQMLSYLREVERATLSYLRNVLVTPTHKDARVTAFLTTWAFEKFWISDALGAVAEAHAVDPRDQLDHAPGRAVLRELGERATPIVESFRANAIGPDVVGVHLATVAVDDRLGEAAYRNLAAADPHPQLLSLVERILAVKRRHLVFVEKDAHDRLSRSKRARALARRALSRLDWPIGARDLRPESTATFFDSVIDSPTAAELDARVDLLPGLQGLGLITHARVRAATGGTGLVPTAARSLGRAAASLRHGKNHG</sequence>